<reference evidence="1 2" key="1">
    <citation type="submission" date="2024-09" db="EMBL/GenBank/DDBJ databases">
        <authorList>
            <person name="Sun Q."/>
            <person name="Mori K."/>
        </authorList>
    </citation>
    <scope>NUCLEOTIDE SEQUENCE [LARGE SCALE GENOMIC DNA]</scope>
    <source>
        <strain evidence="1 2">JCM 13503</strain>
    </source>
</reference>
<protein>
    <submittedName>
        <fullName evidence="1">Uncharacterized protein</fullName>
    </submittedName>
</protein>
<dbReference type="EMBL" id="JBHLYR010000021">
    <property type="protein sequence ID" value="MFB9991608.1"/>
    <property type="molecule type" value="Genomic_DNA"/>
</dbReference>
<evidence type="ECO:0000313" key="1">
    <source>
        <dbReference type="EMBL" id="MFB9991608.1"/>
    </source>
</evidence>
<comment type="caution">
    <text evidence="1">The sequence shown here is derived from an EMBL/GenBank/DDBJ whole genome shotgun (WGS) entry which is preliminary data.</text>
</comment>
<dbReference type="Proteomes" id="UP001589733">
    <property type="component" value="Unassembled WGS sequence"/>
</dbReference>
<keyword evidence="2" id="KW-1185">Reference proteome</keyword>
<organism evidence="1 2">
    <name type="scientific">Deinococcus oregonensis</name>
    <dbReference type="NCBI Taxonomy" id="1805970"/>
    <lineage>
        <taxon>Bacteria</taxon>
        <taxon>Thermotogati</taxon>
        <taxon>Deinococcota</taxon>
        <taxon>Deinococci</taxon>
        <taxon>Deinococcales</taxon>
        <taxon>Deinococcaceae</taxon>
        <taxon>Deinococcus</taxon>
    </lineage>
</organism>
<dbReference type="Gene3D" id="3.30.420.40">
    <property type="match status" value="1"/>
</dbReference>
<gene>
    <name evidence="1" type="ORF">ACFFLM_06460</name>
</gene>
<dbReference type="RefSeq" id="WP_380006939.1">
    <property type="nucleotide sequence ID" value="NZ_JBHLYR010000021.1"/>
</dbReference>
<sequence>MNRVTIANFSGLPEGMAGSLAHEWLASWSLPARMRAQLHTAHLPNLPIHTTLDLIRSCLKRLPQQFRLGWRARPLPSVIRDGRQDLQGQKMQVCSLYPLALRDLLEAGDPHAAAFVFQMGVALAALVATLKLAPPESRLARPEWPETHWQRWQQINDMVLGGGLLSGILGQHLVAAACEWLPRLGVEDVRLHLFPEARQLMLHGAARQYSEGWVLAVDAGHTAIKRALIRLSAGEVVEVRPWPLVPTPYALSEAPELLDVLSQICLEPLLEGVPARQVALSVSAHLDYQGRIARATARGSFYSSLAGIDLSAALDQHLARRLGGSTQICVMHEGQAAVQGLPGMGAALLLGTSVGGAFRA</sequence>
<proteinExistence type="predicted"/>
<evidence type="ECO:0000313" key="2">
    <source>
        <dbReference type="Proteomes" id="UP001589733"/>
    </source>
</evidence>
<accession>A0ABV6AVT6</accession>
<name>A0ABV6AVT6_9DEIO</name>